<sequence length="293" mass="34013">MKILVTGLLTHDSGKTEFISSMIDVLMKHGFKTIYFKPVAGHDGWYQYETILKSIENRILIGHDAYYICEKLGLLSKIHLISPIDVLTLPLDPVKLGFNTHLYEDYMSYTIRKTVLVRYTRIYDDVYNYKNIYFICENTISKINDELNNVLENLINSLKTSNSYFITTNTFIVEKILTNPFIYDVIDSYINFFEENDFIIIEGYNDVASPTRGSLYSNYVIIVAPGKAILYSGERYRTAVELLSYKGYPWSIRTSRVIEICGKPLKLFNIPLKINSVKLNNVFEDIIDFITRR</sequence>
<organism evidence="1">
    <name type="scientific">Staphylothermus marinus</name>
    <dbReference type="NCBI Taxonomy" id="2280"/>
    <lineage>
        <taxon>Archaea</taxon>
        <taxon>Thermoproteota</taxon>
        <taxon>Thermoprotei</taxon>
        <taxon>Desulfurococcales</taxon>
        <taxon>Desulfurococcaceae</taxon>
        <taxon>Staphylothermus</taxon>
    </lineage>
</organism>
<gene>
    <name evidence="1" type="ORF">ENU14_06870</name>
</gene>
<accession>A0A7C4HDY1</accession>
<reference evidence="1" key="1">
    <citation type="journal article" date="2020" name="mSystems">
        <title>Genome- and Community-Level Interaction Insights into Carbon Utilization and Element Cycling Functions of Hydrothermarchaeota in Hydrothermal Sediment.</title>
        <authorList>
            <person name="Zhou Z."/>
            <person name="Liu Y."/>
            <person name="Xu W."/>
            <person name="Pan J."/>
            <person name="Luo Z.H."/>
            <person name="Li M."/>
        </authorList>
    </citation>
    <scope>NUCLEOTIDE SEQUENCE [LARGE SCALE GENOMIC DNA]</scope>
    <source>
        <strain evidence="1">SpSt-642</strain>
    </source>
</reference>
<dbReference type="EMBL" id="DTBJ01000057">
    <property type="protein sequence ID" value="HGM59287.1"/>
    <property type="molecule type" value="Genomic_DNA"/>
</dbReference>
<evidence type="ECO:0000313" key="1">
    <source>
        <dbReference type="EMBL" id="HGM59287.1"/>
    </source>
</evidence>
<dbReference type="AlphaFoldDB" id="A0A7C4HDY1"/>
<protein>
    <submittedName>
        <fullName evidence="1">ATPase</fullName>
    </submittedName>
</protein>
<comment type="caution">
    <text evidence="1">The sequence shown here is derived from an EMBL/GenBank/DDBJ whole genome shotgun (WGS) entry which is preliminary data.</text>
</comment>
<proteinExistence type="predicted"/>
<name>A0A7C4HDY1_STAMA</name>